<name>A0AAU9TVD1_EUPED</name>
<dbReference type="AlphaFoldDB" id="A0AAU9TVD1"/>
<protein>
    <submittedName>
        <fullName evidence="1">Uncharacterized protein</fullName>
    </submittedName>
</protein>
<dbReference type="Proteomes" id="UP001153954">
    <property type="component" value="Unassembled WGS sequence"/>
</dbReference>
<sequence>MADKRHIFRDVSVINRFNAGNDRRLLQRTLSICLKKERTRLRRFTLRSTPLQTLCGSGRFQLELQNRFDSLKTTSNVGEMTDNMVTTVCTLSKSNSIKQSNLSPETLDVIRRRREMPSAQATSPE</sequence>
<comment type="caution">
    <text evidence="1">The sequence shown here is derived from an EMBL/GenBank/DDBJ whole genome shotgun (WGS) entry which is preliminary data.</text>
</comment>
<keyword evidence="2" id="KW-1185">Reference proteome</keyword>
<organism evidence="1 2">
    <name type="scientific">Euphydryas editha</name>
    <name type="common">Edith's checkerspot</name>
    <dbReference type="NCBI Taxonomy" id="104508"/>
    <lineage>
        <taxon>Eukaryota</taxon>
        <taxon>Metazoa</taxon>
        <taxon>Ecdysozoa</taxon>
        <taxon>Arthropoda</taxon>
        <taxon>Hexapoda</taxon>
        <taxon>Insecta</taxon>
        <taxon>Pterygota</taxon>
        <taxon>Neoptera</taxon>
        <taxon>Endopterygota</taxon>
        <taxon>Lepidoptera</taxon>
        <taxon>Glossata</taxon>
        <taxon>Ditrysia</taxon>
        <taxon>Papilionoidea</taxon>
        <taxon>Nymphalidae</taxon>
        <taxon>Nymphalinae</taxon>
        <taxon>Euphydryas</taxon>
    </lineage>
</organism>
<evidence type="ECO:0000313" key="1">
    <source>
        <dbReference type="EMBL" id="CAH2089535.1"/>
    </source>
</evidence>
<accession>A0AAU9TVD1</accession>
<evidence type="ECO:0000313" key="2">
    <source>
        <dbReference type="Proteomes" id="UP001153954"/>
    </source>
</evidence>
<reference evidence="1" key="1">
    <citation type="submission" date="2022-03" db="EMBL/GenBank/DDBJ databases">
        <authorList>
            <person name="Tunstrom K."/>
        </authorList>
    </citation>
    <scope>NUCLEOTIDE SEQUENCE</scope>
</reference>
<dbReference type="EMBL" id="CAKOGL010000008">
    <property type="protein sequence ID" value="CAH2089535.1"/>
    <property type="molecule type" value="Genomic_DNA"/>
</dbReference>
<gene>
    <name evidence="1" type="ORF">EEDITHA_LOCUS5582</name>
</gene>
<proteinExistence type="predicted"/>